<dbReference type="Pfam" id="PF12034">
    <property type="entry name" value="YfbK_C"/>
    <property type="match status" value="1"/>
</dbReference>
<proteinExistence type="predicted"/>
<dbReference type="EMBL" id="CP050063">
    <property type="protein sequence ID" value="QIP17252.1"/>
    <property type="molecule type" value="Genomic_DNA"/>
</dbReference>
<feature type="domain" description="VWFA" evidence="2">
    <location>
        <begin position="155"/>
        <end position="329"/>
    </location>
</feature>
<accession>A0A6G9AXR4</accession>
<dbReference type="CDD" id="cd01465">
    <property type="entry name" value="vWA_subgroup"/>
    <property type="match status" value="1"/>
</dbReference>
<dbReference type="SMART" id="SM00327">
    <property type="entry name" value="VWA"/>
    <property type="match status" value="1"/>
</dbReference>
<evidence type="ECO:0000313" key="4">
    <source>
        <dbReference type="Proteomes" id="UP000501802"/>
    </source>
</evidence>
<keyword evidence="1" id="KW-0732">Signal</keyword>
<dbReference type="InterPro" id="IPR021908">
    <property type="entry name" value="YfbK_C"/>
</dbReference>
<dbReference type="PROSITE" id="PS50234">
    <property type="entry name" value="VWFA"/>
    <property type="match status" value="1"/>
</dbReference>
<dbReference type="AlphaFoldDB" id="A0A6G9AXR4"/>
<dbReference type="Pfam" id="PF12450">
    <property type="entry name" value="vWF_A"/>
    <property type="match status" value="1"/>
</dbReference>
<dbReference type="KEGG" id="spib:G8759_33730"/>
<keyword evidence="4" id="KW-1185">Reference proteome</keyword>
<dbReference type="Proteomes" id="UP000501802">
    <property type="component" value="Chromosome"/>
</dbReference>
<dbReference type="InterPro" id="IPR022156">
    <property type="entry name" value="Uncharacterised_YfbK_N"/>
</dbReference>
<dbReference type="InterPro" id="IPR036465">
    <property type="entry name" value="vWFA_dom_sf"/>
</dbReference>
<dbReference type="PROSITE" id="PS51257">
    <property type="entry name" value="PROKAR_LIPOPROTEIN"/>
    <property type="match status" value="1"/>
</dbReference>
<dbReference type="InterPro" id="IPR002035">
    <property type="entry name" value="VWF_A"/>
</dbReference>
<dbReference type="PANTHER" id="PTHR10166:SF37">
    <property type="entry name" value="STOLID, ISOFORM H"/>
    <property type="match status" value="1"/>
</dbReference>
<feature type="signal peptide" evidence="1">
    <location>
        <begin position="1"/>
        <end position="20"/>
    </location>
</feature>
<gene>
    <name evidence="3" type="ORF">G8759_33730</name>
</gene>
<name>A0A6G9AXR4_9BACT</name>
<evidence type="ECO:0000313" key="3">
    <source>
        <dbReference type="EMBL" id="QIP17252.1"/>
    </source>
</evidence>
<feature type="chain" id="PRO_5026272577" evidence="1">
    <location>
        <begin position="21"/>
        <end position="501"/>
    </location>
</feature>
<dbReference type="RefSeq" id="WP_167217917.1">
    <property type="nucleotide sequence ID" value="NZ_CP050063.1"/>
</dbReference>
<dbReference type="SUPFAM" id="SSF53300">
    <property type="entry name" value="vWA-like"/>
    <property type="match status" value="1"/>
</dbReference>
<dbReference type="Gene3D" id="3.40.50.410">
    <property type="entry name" value="von Willebrand factor, type A domain"/>
    <property type="match status" value="1"/>
</dbReference>
<dbReference type="InterPro" id="IPR051173">
    <property type="entry name" value="Ca_channel_alpha-2/delta"/>
</dbReference>
<protein>
    <submittedName>
        <fullName evidence="3">VWA domain-containing protein</fullName>
    </submittedName>
</protein>
<evidence type="ECO:0000259" key="2">
    <source>
        <dbReference type="PROSITE" id="PS50234"/>
    </source>
</evidence>
<evidence type="ECO:0000256" key="1">
    <source>
        <dbReference type="SAM" id="SignalP"/>
    </source>
</evidence>
<dbReference type="Pfam" id="PF00092">
    <property type="entry name" value="VWA"/>
    <property type="match status" value="1"/>
</dbReference>
<organism evidence="3 4">
    <name type="scientific">Spirosoma aureum</name>
    <dbReference type="NCBI Taxonomy" id="2692134"/>
    <lineage>
        <taxon>Bacteria</taxon>
        <taxon>Pseudomonadati</taxon>
        <taxon>Bacteroidota</taxon>
        <taxon>Cytophagia</taxon>
        <taxon>Cytophagales</taxon>
        <taxon>Cytophagaceae</taxon>
        <taxon>Spirosoma</taxon>
    </lineage>
</organism>
<dbReference type="PANTHER" id="PTHR10166">
    <property type="entry name" value="VOLTAGE-DEPENDENT CALCIUM CHANNEL SUBUNIT ALPHA-2/DELTA-RELATED"/>
    <property type="match status" value="1"/>
</dbReference>
<reference evidence="3 4" key="1">
    <citation type="submission" date="2020-03" db="EMBL/GenBank/DDBJ databases">
        <authorList>
            <person name="Kim M.K."/>
        </authorList>
    </citation>
    <scope>NUCLEOTIDE SEQUENCE [LARGE SCALE GENOMIC DNA]</scope>
    <source>
        <strain evidence="3 4">BT328</strain>
    </source>
</reference>
<sequence length="501" mass="54306">MKKLTWFLSTLLVLAGCQTADQKNSPYPYATQYASSSDFFSGAEPISTEQYNTIVENPFIDVAKEATSTFSIDADGASYANVRRFLSTNIRPVADAIRTEELVNYFPLNYADPTDGRPIAVDGEVSGCPWDAAHKLIRIGVKGQSIAKENLQPSNIVLLVDVSGSMGDANKLPLLKEALPTFVDNLGAQDKVAIVTYAGQAGVALDATSGSEKSKLKAAISQLGAGGSTAGAQGIITAYEIAEKNVVDGGNNRVILMTDGDFNVGPSSQKELVDLIVSKRDKGIFLTVVGVGAGNLNDGMMEQVANKGNGNYEYIDNLKQAKKVFVDEFSKFYTVAKDVKIQLTFNTSQVKSYRLIGYENRLLKNEDFTNDREDAGEVNAGQTITALYEIVPALPENSPGQASLRSAPTFTINFRYKRPTAASSEALDLQIFDSSVDFSMASENMRFAASVASYGLLLRNSAYKGTATYSNVRNWASAAMRYDPYGYRQEFIQLIDKAKSL</sequence>